<keyword evidence="3 6" id="KW-1133">Transmembrane helix</keyword>
<keyword evidence="6" id="KW-0869">Chloride channel</keyword>
<organism evidence="8 9">
    <name type="scientific">Gnathostoma spinigerum</name>
    <dbReference type="NCBI Taxonomy" id="75299"/>
    <lineage>
        <taxon>Eukaryota</taxon>
        <taxon>Metazoa</taxon>
        <taxon>Ecdysozoa</taxon>
        <taxon>Nematoda</taxon>
        <taxon>Chromadorea</taxon>
        <taxon>Rhabditida</taxon>
        <taxon>Spirurina</taxon>
        <taxon>Gnathostomatomorpha</taxon>
        <taxon>Gnathostomatoidea</taxon>
        <taxon>Gnathostomatidae</taxon>
        <taxon>Gnathostoma</taxon>
    </lineage>
</organism>
<comment type="caution">
    <text evidence="8">The sequence shown here is derived from an EMBL/GenBank/DDBJ whole genome shotgun (WGS) entry which is preliminary data.</text>
</comment>
<keyword evidence="6" id="KW-0868">Chloride</keyword>
<dbReference type="PANTHER" id="PTHR10736">
    <property type="entry name" value="BESTROPHIN"/>
    <property type="match status" value="1"/>
</dbReference>
<evidence type="ECO:0000256" key="6">
    <source>
        <dbReference type="RuleBase" id="RU363126"/>
    </source>
</evidence>
<feature type="transmembrane region" description="Helical" evidence="6">
    <location>
        <begin position="140"/>
        <end position="159"/>
    </location>
</feature>
<keyword evidence="6" id="KW-0406">Ion transport</keyword>
<dbReference type="PANTHER" id="PTHR10736:SF0">
    <property type="entry name" value="BESTROPHIN HOMOLOG"/>
    <property type="match status" value="1"/>
</dbReference>
<dbReference type="AlphaFoldDB" id="A0ABD6EWS8"/>
<keyword evidence="4 6" id="KW-0472">Membrane</keyword>
<proteinExistence type="inferred from homology"/>
<dbReference type="GO" id="GO:0034707">
    <property type="term" value="C:chloride channel complex"/>
    <property type="evidence" value="ECO:0007669"/>
    <property type="project" value="UniProtKB-KW"/>
</dbReference>
<gene>
    <name evidence="8" type="ORF">AB6A40_010515</name>
</gene>
<protein>
    <recommendedName>
        <fullName evidence="6">Bestrophin homolog</fullName>
    </recommendedName>
</protein>
<comment type="function">
    <text evidence="6">Forms chloride channels.</text>
</comment>
<dbReference type="InterPro" id="IPR021134">
    <property type="entry name" value="Bestrophin-like"/>
</dbReference>
<dbReference type="GO" id="GO:0005254">
    <property type="term" value="F:chloride channel activity"/>
    <property type="evidence" value="ECO:0007669"/>
    <property type="project" value="UniProtKB-KW"/>
</dbReference>
<dbReference type="InterPro" id="IPR000615">
    <property type="entry name" value="Bestrophin"/>
</dbReference>
<dbReference type="GO" id="GO:0005886">
    <property type="term" value="C:plasma membrane"/>
    <property type="evidence" value="ECO:0007669"/>
    <property type="project" value="UniProtKB-SubCell"/>
</dbReference>
<accession>A0ABD6EWS8</accession>
<reference evidence="8 9" key="1">
    <citation type="submission" date="2024-08" db="EMBL/GenBank/DDBJ databases">
        <title>Gnathostoma spinigerum genome.</title>
        <authorList>
            <person name="Gonzalez-Bertolin B."/>
            <person name="Monzon S."/>
            <person name="Zaballos A."/>
            <person name="Jimenez P."/>
            <person name="Dekumyoy P."/>
            <person name="Varona S."/>
            <person name="Cuesta I."/>
            <person name="Sumanam S."/>
            <person name="Adisakwattana P."/>
            <person name="Gasser R.B."/>
            <person name="Hernandez-Gonzalez A."/>
            <person name="Young N.D."/>
            <person name="Perteguer M.J."/>
        </authorList>
    </citation>
    <scope>NUCLEOTIDE SEQUENCE [LARGE SCALE GENOMIC DNA]</scope>
    <source>
        <strain evidence="8">AL3</strain>
        <tissue evidence="8">Liver</tissue>
    </source>
</reference>
<comment type="subcellular location">
    <subcellularLocation>
        <location evidence="6">Cell membrane</location>
        <topology evidence="6">Multi-pass membrane protein</topology>
    </subcellularLocation>
    <subcellularLocation>
        <location evidence="1">Membrane</location>
    </subcellularLocation>
</comment>
<feature type="region of interest" description="Disordered" evidence="7">
    <location>
        <begin position="448"/>
        <end position="482"/>
    </location>
</feature>
<evidence type="ECO:0000256" key="4">
    <source>
        <dbReference type="ARBA" id="ARBA00023136"/>
    </source>
</evidence>
<evidence type="ECO:0000313" key="9">
    <source>
        <dbReference type="Proteomes" id="UP001608902"/>
    </source>
</evidence>
<evidence type="ECO:0000256" key="7">
    <source>
        <dbReference type="SAM" id="MobiDB-lite"/>
    </source>
</evidence>
<evidence type="ECO:0000313" key="8">
    <source>
        <dbReference type="EMBL" id="MFH4983806.1"/>
    </source>
</evidence>
<keyword evidence="6" id="KW-0407">Ion channel</keyword>
<evidence type="ECO:0000256" key="1">
    <source>
        <dbReference type="ARBA" id="ARBA00004370"/>
    </source>
</evidence>
<comment type="similarity">
    <text evidence="5 6">Belongs to the anion channel-forming bestrophin (TC 1.A.46) family. Calcium-sensitive chloride channel subfamily.</text>
</comment>
<keyword evidence="2 6" id="KW-0812">Transmembrane</keyword>
<keyword evidence="6" id="KW-1003">Cell membrane</keyword>
<evidence type="ECO:0000256" key="3">
    <source>
        <dbReference type="ARBA" id="ARBA00022989"/>
    </source>
</evidence>
<name>A0ABD6EWS8_9BILA</name>
<dbReference type="EMBL" id="JBGFUD010013849">
    <property type="protein sequence ID" value="MFH4983806.1"/>
    <property type="molecule type" value="Genomic_DNA"/>
</dbReference>
<sequence>MGYIESQALLLGNYVRGDDEKARMMRRAMVRWLCLAQVLVFRDISVRVRKRFPTLDCVVKAGYMLEKEKTKYEQIALNYDKYWVPINWTFTLVFEARRAGMITSDVQTNKLCDAIKTFQTNLQTLCNYDWVPLPLVYPQTIFFAVYVFFLLALVSRQYIVTERETDSKSRIDMYVPWMTMIQFVFYVGWAKCTAAMLNPMGEDDDDFECNFLLDKNLATCLSIVDDTHDDVPPIKPDRFWLSKEVEAFYPSTAPGDHPLVGSAVGVTFPHSDKDIRMVVRPSISHLRTEDTLFQRASRRASALLKRHSAMAGLVGTRSKSIDHAQLVERLAAIQERQECTPNPAECVLMRKISLHPDFAPNITETLRNFESSPELHAHYVGRSTEGNTVSRIDIGDCSPAQPSYQPEILDFSQSMGNPESGKFRKLLHRDNRRVRIKRSEPTLRFARSLPLGLSTTTETGNRPSQNESPPKIRRRPSMYARF</sequence>
<evidence type="ECO:0000256" key="5">
    <source>
        <dbReference type="ARBA" id="ARBA00034769"/>
    </source>
</evidence>
<feature type="compositionally biased region" description="Polar residues" evidence="7">
    <location>
        <begin position="453"/>
        <end position="468"/>
    </location>
</feature>
<dbReference type="Proteomes" id="UP001608902">
    <property type="component" value="Unassembled WGS sequence"/>
</dbReference>
<evidence type="ECO:0000256" key="2">
    <source>
        <dbReference type="ARBA" id="ARBA00022692"/>
    </source>
</evidence>
<keyword evidence="6" id="KW-0813">Transport</keyword>
<feature type="transmembrane region" description="Helical" evidence="6">
    <location>
        <begin position="171"/>
        <end position="189"/>
    </location>
</feature>
<dbReference type="Pfam" id="PF01062">
    <property type="entry name" value="Bestrophin"/>
    <property type="match status" value="1"/>
</dbReference>
<keyword evidence="9" id="KW-1185">Reference proteome</keyword>